<dbReference type="GO" id="GO:0016747">
    <property type="term" value="F:acyltransferase activity, transferring groups other than amino-acyl groups"/>
    <property type="evidence" value="ECO:0007669"/>
    <property type="project" value="UniProtKB-ARBA"/>
</dbReference>
<dbReference type="EMBL" id="BKCJ010025586">
    <property type="protein sequence ID" value="GEV50855.1"/>
    <property type="molecule type" value="Genomic_DNA"/>
</dbReference>
<reference evidence="3" key="1">
    <citation type="journal article" date="2019" name="Sci. Rep.">
        <title>Draft genome of Tanacetum cinerariifolium, the natural source of mosquito coil.</title>
        <authorList>
            <person name="Yamashiro T."/>
            <person name="Shiraishi A."/>
            <person name="Satake H."/>
            <person name="Nakayama K."/>
        </authorList>
    </citation>
    <scope>NUCLEOTIDE SEQUENCE</scope>
</reference>
<proteinExistence type="predicted"/>
<name>A0A699GP69_TANCI</name>
<accession>A0A699GP69</accession>
<dbReference type="Pfam" id="PF02458">
    <property type="entry name" value="Transferase"/>
    <property type="match status" value="1"/>
</dbReference>
<protein>
    <submittedName>
        <fullName evidence="3">Anthocyanin 5-aromatic acyltransferase-like</fullName>
    </submittedName>
</protein>
<dbReference type="InterPro" id="IPR051504">
    <property type="entry name" value="Plant_metabolite_acyltrans"/>
</dbReference>
<dbReference type="AlphaFoldDB" id="A0A699GP69"/>
<evidence type="ECO:0000256" key="2">
    <source>
        <dbReference type="ARBA" id="ARBA00023315"/>
    </source>
</evidence>
<organism evidence="3">
    <name type="scientific">Tanacetum cinerariifolium</name>
    <name type="common">Dalmatian daisy</name>
    <name type="synonym">Chrysanthemum cinerariifolium</name>
    <dbReference type="NCBI Taxonomy" id="118510"/>
    <lineage>
        <taxon>Eukaryota</taxon>
        <taxon>Viridiplantae</taxon>
        <taxon>Streptophyta</taxon>
        <taxon>Embryophyta</taxon>
        <taxon>Tracheophyta</taxon>
        <taxon>Spermatophyta</taxon>
        <taxon>Magnoliopsida</taxon>
        <taxon>eudicotyledons</taxon>
        <taxon>Gunneridae</taxon>
        <taxon>Pentapetalae</taxon>
        <taxon>asterids</taxon>
        <taxon>campanulids</taxon>
        <taxon>Asterales</taxon>
        <taxon>Asteraceae</taxon>
        <taxon>Asteroideae</taxon>
        <taxon>Anthemideae</taxon>
        <taxon>Anthemidinae</taxon>
        <taxon>Tanacetum</taxon>
    </lineage>
</organism>
<sequence length="812" mass="91782">MAVPFDVKILQRCHVSPPPDSIIPPISLPLTFLDIPWLFHPANQTLFFFQNPSLKTTMATIISLLKQSISITLHQFYPLAGKLSLPPSPEEPHIVYTKGDSVSVTIGETNGSISYFCGDHAKSVASIYSLLPQLPSPSMSRDTHVGGFVPIMAVQITVFGDSGYSIGVTVQHAACDERTFDHFMKCWALICKSLLKKDCFLGFKSTPWFDRSVILDNTLLKTKFLKQWWNRLSYFKDSHEEKDHNMVKATFVLSSLDINMIKNHILEKCKMINEDPPLHLSPYVSACSYIWICLINVQETLNFNGGPLYLGFNAGGITRLGNDIPSSYFGNCIAFGRCKTMESELMGEHGLVFAAKSIGKEIKRLDKDVLGGGDRWICDWDELNIRVLGSPKVDSYGMDFGWGKVEKVEKMSSDKHSRVNVISLSGCKTLKGGIEIGVVLSMDQMIAFTSVFNNDGENVIVDQIRRRNKWDNDDYVCKGLILKDFKHTLKHNKEELTLVELGSHLRIEESLRAQDSDKPKGNNVVGPQKFLVSSSILNNCGYKQVTESDKFILSKHGVFIGFAICVIKCSALILLVIPEEVTEKVVTQQPKPDLRKGKRNRTPKNFRPEFQLYLIERTKDEHVAFWKEAINDEIDSIMGKNTWVLTDLPPGCKTIGCKWIFKRKLKMDVKITFLNGELDEEEFLSSKFSMKDMGDDDFILSIRIKHESNKIAISQSHYIKKAVSPLEYSMMIGYLMYVMNCTRLDIAFAVVKLSTYTSNSATQHWQANQRVLKYLKKTMDYSLTYTGYPSVLEGYTDASWINNTKDNSSTRG</sequence>
<keyword evidence="2 3" id="KW-0012">Acyltransferase</keyword>
<comment type="caution">
    <text evidence="3">The sequence shown here is derived from an EMBL/GenBank/DDBJ whole genome shotgun (WGS) entry which is preliminary data.</text>
</comment>
<gene>
    <name evidence="3" type="ORF">Tci_122832</name>
</gene>
<evidence type="ECO:0000313" key="3">
    <source>
        <dbReference type="EMBL" id="GEV50855.1"/>
    </source>
</evidence>
<dbReference type="Gene3D" id="3.30.559.10">
    <property type="entry name" value="Chloramphenicol acetyltransferase-like domain"/>
    <property type="match status" value="2"/>
</dbReference>
<keyword evidence="1 3" id="KW-0808">Transferase</keyword>
<dbReference type="PANTHER" id="PTHR31625">
    <property type="match status" value="1"/>
</dbReference>
<dbReference type="InterPro" id="IPR023213">
    <property type="entry name" value="CAT-like_dom_sf"/>
</dbReference>
<evidence type="ECO:0000256" key="1">
    <source>
        <dbReference type="ARBA" id="ARBA00022679"/>
    </source>
</evidence>